<dbReference type="GeneID" id="20196840"/>
<dbReference type="OrthoDB" id="5970at2759"/>
<dbReference type="PROSITE" id="PS50102">
    <property type="entry name" value="RRM"/>
    <property type="match status" value="1"/>
</dbReference>
<sequence length="81" mass="9159">KLYVCGLLPTILREELIREFGPYGKLQEVWVAKKPPGFAFVEFVNARDAERVVHELDGAKILGSKVRIEFAKANKGPDEYP</sequence>
<dbReference type="KEGG" id="hro:HELRODRAFT_146726"/>
<dbReference type="SUPFAM" id="SSF54928">
    <property type="entry name" value="RNA-binding domain, RBD"/>
    <property type="match status" value="1"/>
</dbReference>
<dbReference type="InterPro" id="IPR000504">
    <property type="entry name" value="RRM_dom"/>
</dbReference>
<dbReference type="InParanoid" id="T1EJU0"/>
<dbReference type="EnsemblMetazoa" id="HelroT146726">
    <property type="protein sequence ID" value="HelroP146726"/>
    <property type="gene ID" value="HelroG146726"/>
</dbReference>
<reference evidence="3 5" key="2">
    <citation type="journal article" date="2013" name="Nature">
        <title>Insights into bilaterian evolution from three spiralian genomes.</title>
        <authorList>
            <person name="Simakov O."/>
            <person name="Marletaz F."/>
            <person name="Cho S.J."/>
            <person name="Edsinger-Gonzales E."/>
            <person name="Havlak P."/>
            <person name="Hellsten U."/>
            <person name="Kuo D.H."/>
            <person name="Larsson T."/>
            <person name="Lv J."/>
            <person name="Arendt D."/>
            <person name="Savage R."/>
            <person name="Osoegawa K."/>
            <person name="de Jong P."/>
            <person name="Grimwood J."/>
            <person name="Chapman J.A."/>
            <person name="Shapiro H."/>
            <person name="Aerts A."/>
            <person name="Otillar R.P."/>
            <person name="Terry A.Y."/>
            <person name="Boore J.L."/>
            <person name="Grigoriev I.V."/>
            <person name="Lindberg D.R."/>
            <person name="Seaver E.C."/>
            <person name="Weisblat D.A."/>
            <person name="Putnam N.H."/>
            <person name="Rokhsar D.S."/>
        </authorList>
    </citation>
    <scope>NUCLEOTIDE SEQUENCE</scope>
</reference>
<dbReference type="PANTHER" id="PTHR23147">
    <property type="entry name" value="SERINE/ARGININE RICH SPLICING FACTOR"/>
    <property type="match status" value="1"/>
</dbReference>
<dbReference type="Pfam" id="PF00076">
    <property type="entry name" value="RRM_1"/>
    <property type="match status" value="1"/>
</dbReference>
<dbReference type="AlphaFoldDB" id="T1EJU0"/>
<dbReference type="Gene3D" id="3.30.70.330">
    <property type="match status" value="1"/>
</dbReference>
<dbReference type="GO" id="GO:0003729">
    <property type="term" value="F:mRNA binding"/>
    <property type="evidence" value="ECO:0000318"/>
    <property type="project" value="GO_Central"/>
</dbReference>
<evidence type="ECO:0000256" key="1">
    <source>
        <dbReference type="PROSITE-ProRule" id="PRU00176"/>
    </source>
</evidence>
<dbReference type="Proteomes" id="UP000015101">
    <property type="component" value="Unassembled WGS sequence"/>
</dbReference>
<proteinExistence type="predicted"/>
<gene>
    <name evidence="4" type="primary">20196840</name>
    <name evidence="3" type="ORF">HELRODRAFT_146726</name>
</gene>
<dbReference type="InterPro" id="IPR050907">
    <property type="entry name" value="SRSF"/>
</dbReference>
<dbReference type="InterPro" id="IPR012677">
    <property type="entry name" value="Nucleotide-bd_a/b_plait_sf"/>
</dbReference>
<dbReference type="EMBL" id="AMQM01006267">
    <property type="status" value="NOT_ANNOTATED_CDS"/>
    <property type="molecule type" value="Genomic_DNA"/>
</dbReference>
<accession>T1EJU0</accession>
<organism evidence="4 5">
    <name type="scientific">Helobdella robusta</name>
    <name type="common">Californian leech</name>
    <dbReference type="NCBI Taxonomy" id="6412"/>
    <lineage>
        <taxon>Eukaryota</taxon>
        <taxon>Metazoa</taxon>
        <taxon>Spiralia</taxon>
        <taxon>Lophotrochozoa</taxon>
        <taxon>Annelida</taxon>
        <taxon>Clitellata</taxon>
        <taxon>Hirudinea</taxon>
        <taxon>Rhynchobdellida</taxon>
        <taxon>Glossiphoniidae</taxon>
        <taxon>Helobdella</taxon>
    </lineage>
</organism>
<feature type="domain" description="RRM" evidence="2">
    <location>
        <begin position="1"/>
        <end position="73"/>
    </location>
</feature>
<evidence type="ECO:0000313" key="5">
    <source>
        <dbReference type="Proteomes" id="UP000015101"/>
    </source>
</evidence>
<dbReference type="GO" id="GO:0000381">
    <property type="term" value="P:regulation of alternative mRNA splicing, via spliceosome"/>
    <property type="evidence" value="ECO:0000318"/>
    <property type="project" value="GO_Central"/>
</dbReference>
<dbReference type="HOGENOM" id="CLU_012062_28_13_1"/>
<dbReference type="eggNOG" id="KOG0107">
    <property type="taxonomic scope" value="Eukaryota"/>
</dbReference>
<dbReference type="GO" id="GO:0016607">
    <property type="term" value="C:nuclear speck"/>
    <property type="evidence" value="ECO:0000318"/>
    <property type="project" value="GO_Central"/>
</dbReference>
<dbReference type="EMBL" id="KB097336">
    <property type="protein sequence ID" value="ESN97546.1"/>
    <property type="molecule type" value="Genomic_DNA"/>
</dbReference>
<dbReference type="OMA" id="GTIANVW"/>
<keyword evidence="1" id="KW-0694">RNA-binding</keyword>
<keyword evidence="5" id="KW-1185">Reference proteome</keyword>
<evidence type="ECO:0000313" key="3">
    <source>
        <dbReference type="EMBL" id="ESN97546.1"/>
    </source>
</evidence>
<dbReference type="InterPro" id="IPR035979">
    <property type="entry name" value="RBD_domain_sf"/>
</dbReference>
<evidence type="ECO:0000313" key="4">
    <source>
        <dbReference type="EnsemblMetazoa" id="HelroP146726"/>
    </source>
</evidence>
<name>T1EJU0_HELRO</name>
<evidence type="ECO:0000259" key="2">
    <source>
        <dbReference type="PROSITE" id="PS50102"/>
    </source>
</evidence>
<dbReference type="RefSeq" id="XP_009024372.1">
    <property type="nucleotide sequence ID" value="XM_009026124.1"/>
</dbReference>
<dbReference type="STRING" id="6412.T1EJU0"/>
<reference evidence="5" key="1">
    <citation type="submission" date="2012-12" db="EMBL/GenBank/DDBJ databases">
        <authorList>
            <person name="Hellsten U."/>
            <person name="Grimwood J."/>
            <person name="Chapman J.A."/>
            <person name="Shapiro H."/>
            <person name="Aerts A."/>
            <person name="Otillar R.P."/>
            <person name="Terry A.Y."/>
            <person name="Boore J.L."/>
            <person name="Simakov O."/>
            <person name="Marletaz F."/>
            <person name="Cho S.-J."/>
            <person name="Edsinger-Gonzales E."/>
            <person name="Havlak P."/>
            <person name="Kuo D.-H."/>
            <person name="Larsson T."/>
            <person name="Lv J."/>
            <person name="Arendt D."/>
            <person name="Savage R."/>
            <person name="Osoegawa K."/>
            <person name="de Jong P."/>
            <person name="Lindberg D.R."/>
            <person name="Seaver E.C."/>
            <person name="Weisblat D.A."/>
            <person name="Putnam N.H."/>
            <person name="Grigoriev I.V."/>
            <person name="Rokhsar D.S."/>
        </authorList>
    </citation>
    <scope>NUCLEOTIDE SEQUENCE</scope>
</reference>
<dbReference type="SMART" id="SM00360">
    <property type="entry name" value="RRM"/>
    <property type="match status" value="1"/>
</dbReference>
<protein>
    <recommendedName>
        <fullName evidence="2">RRM domain-containing protein</fullName>
    </recommendedName>
</protein>
<reference evidence="4" key="3">
    <citation type="submission" date="2015-06" db="UniProtKB">
        <authorList>
            <consortium name="EnsemblMetazoa"/>
        </authorList>
    </citation>
    <scope>IDENTIFICATION</scope>
</reference>
<dbReference type="CTD" id="20196840"/>